<keyword evidence="5 6" id="KW-0833">Ubl conjugation pathway</keyword>
<dbReference type="GO" id="GO:0006511">
    <property type="term" value="P:ubiquitin-dependent protein catabolic process"/>
    <property type="evidence" value="ECO:0007669"/>
    <property type="project" value="TreeGrafter"/>
</dbReference>
<evidence type="ECO:0000256" key="1">
    <source>
        <dbReference type="ARBA" id="ARBA00000885"/>
    </source>
</evidence>
<evidence type="ECO:0000313" key="9">
    <source>
        <dbReference type="Proteomes" id="UP001162131"/>
    </source>
</evidence>
<evidence type="ECO:0000256" key="2">
    <source>
        <dbReference type="ARBA" id="ARBA00004906"/>
    </source>
</evidence>
<dbReference type="PROSITE" id="PS50237">
    <property type="entry name" value="HECT"/>
    <property type="match status" value="1"/>
</dbReference>
<evidence type="ECO:0000256" key="4">
    <source>
        <dbReference type="ARBA" id="ARBA00022679"/>
    </source>
</evidence>
<dbReference type="SMART" id="SM00119">
    <property type="entry name" value="HECTc"/>
    <property type="match status" value="1"/>
</dbReference>
<dbReference type="InterPro" id="IPR050409">
    <property type="entry name" value="E3_ubiq-protein_ligase"/>
</dbReference>
<dbReference type="Proteomes" id="UP001162131">
    <property type="component" value="Unassembled WGS sequence"/>
</dbReference>
<dbReference type="InterPro" id="IPR035983">
    <property type="entry name" value="Hect_E3_ubiquitin_ligase"/>
</dbReference>
<keyword evidence="4" id="KW-0808">Transferase</keyword>
<comment type="caution">
    <text evidence="8">The sequence shown here is derived from an EMBL/GenBank/DDBJ whole genome shotgun (WGS) entry which is preliminary data.</text>
</comment>
<evidence type="ECO:0000256" key="6">
    <source>
        <dbReference type="PROSITE-ProRule" id="PRU00104"/>
    </source>
</evidence>
<comment type="pathway">
    <text evidence="2">Protein modification; protein ubiquitination.</text>
</comment>
<evidence type="ECO:0000313" key="8">
    <source>
        <dbReference type="EMBL" id="CAG9321468.1"/>
    </source>
</evidence>
<keyword evidence="9" id="KW-1185">Reference proteome</keyword>
<dbReference type="Pfam" id="PF00632">
    <property type="entry name" value="HECT"/>
    <property type="match status" value="1"/>
</dbReference>
<dbReference type="GO" id="GO:0061630">
    <property type="term" value="F:ubiquitin protein ligase activity"/>
    <property type="evidence" value="ECO:0007669"/>
    <property type="project" value="UniProtKB-EC"/>
</dbReference>
<protein>
    <recommendedName>
        <fullName evidence="3">HECT-type E3 ubiquitin transferase</fullName>
        <ecNumber evidence="3">2.3.2.26</ecNumber>
    </recommendedName>
</protein>
<dbReference type="EMBL" id="CAJZBQ010000028">
    <property type="protein sequence ID" value="CAG9321468.1"/>
    <property type="molecule type" value="Genomic_DNA"/>
</dbReference>
<dbReference type="Gene3D" id="3.30.2160.10">
    <property type="entry name" value="Hect, E3 ligase catalytic domain"/>
    <property type="match status" value="1"/>
</dbReference>
<dbReference type="SUPFAM" id="SSF56204">
    <property type="entry name" value="Hect, E3 ligase catalytic domain"/>
    <property type="match status" value="1"/>
</dbReference>
<dbReference type="PANTHER" id="PTHR11254">
    <property type="entry name" value="HECT DOMAIN UBIQUITIN-PROTEIN LIGASE"/>
    <property type="match status" value="1"/>
</dbReference>
<dbReference type="Gene3D" id="3.30.2410.10">
    <property type="entry name" value="Hect, E3 ligase catalytic domain"/>
    <property type="match status" value="1"/>
</dbReference>
<name>A0AAU9JD05_9CILI</name>
<dbReference type="FunFam" id="3.30.2410.10:FF:000009">
    <property type="entry name" value="Probable E3 ubiquitin-protein ligase HECTD2"/>
    <property type="match status" value="1"/>
</dbReference>
<comment type="catalytic activity">
    <reaction evidence="1">
        <text>S-ubiquitinyl-[E2 ubiquitin-conjugating enzyme]-L-cysteine + [acceptor protein]-L-lysine = [E2 ubiquitin-conjugating enzyme]-L-cysteine + N(6)-ubiquitinyl-[acceptor protein]-L-lysine.</text>
        <dbReference type="EC" id="2.3.2.26"/>
    </reaction>
</comment>
<dbReference type="EC" id="2.3.2.26" evidence="3"/>
<feature type="domain" description="HECT" evidence="7">
    <location>
        <begin position="185"/>
        <end position="521"/>
    </location>
</feature>
<proteinExistence type="predicted"/>
<gene>
    <name evidence="8" type="ORF">BSTOLATCC_MIC28748</name>
</gene>
<evidence type="ECO:0000259" key="7">
    <source>
        <dbReference type="PROSITE" id="PS50237"/>
    </source>
</evidence>
<sequence>MGEKARKLKEIFDEITIWSWRRPYLRILLRNLLILHYLLISRFLNSVINIVSMGCCCITKSSILARINRQRQESRQESQRHNMVVFNRVNNSLVCPTCRMEFPRTTEIPLFAEHLISCSRNRNENQQNKLLNIQISKDLPYDTKVKWLYQEFDKIRVPWQSENVKINVTRDDFVQASLTQVLFCTAEDMHKEFQISFKGEIGIDAGGIFREWITLLLRNLISEEYGLFVKASSTMTSYTFPNVCTDEYVSSYVFFGKLMGKALFEKIQINCPLSQVIYKHLVEEKIELKDLNFLDSELYSSLMYMKDNILEDGIYASFELEKEIDGKIVKFPLKEDGDQIMVSEENKEEYIEKRLRFETYEIMKGGLELLLQGFYSVIPKALIKNFTSEELELCLCGLPLIDLEDWQDFTEYRGEYSRKHQVIEWFWEILAGFTQEQLMNLLVFVTGSPRLPVEGFSSLRTLRGDTARFTIEPTIYSQRNIYPMSHTCFNRLDLPMYPTKKEMKKAMKFVINSHVFGFGIE</sequence>
<reference evidence="8" key="1">
    <citation type="submission" date="2021-09" db="EMBL/GenBank/DDBJ databases">
        <authorList>
            <consortium name="AG Swart"/>
            <person name="Singh M."/>
            <person name="Singh A."/>
            <person name="Seah K."/>
            <person name="Emmerich C."/>
        </authorList>
    </citation>
    <scope>NUCLEOTIDE SEQUENCE</scope>
    <source>
        <strain evidence="8">ATCC30299</strain>
    </source>
</reference>
<organism evidence="8 9">
    <name type="scientific">Blepharisma stoltei</name>
    <dbReference type="NCBI Taxonomy" id="1481888"/>
    <lineage>
        <taxon>Eukaryota</taxon>
        <taxon>Sar</taxon>
        <taxon>Alveolata</taxon>
        <taxon>Ciliophora</taxon>
        <taxon>Postciliodesmatophora</taxon>
        <taxon>Heterotrichea</taxon>
        <taxon>Heterotrichida</taxon>
        <taxon>Blepharismidae</taxon>
        <taxon>Blepharisma</taxon>
    </lineage>
</organism>
<evidence type="ECO:0000256" key="3">
    <source>
        <dbReference type="ARBA" id="ARBA00012485"/>
    </source>
</evidence>
<feature type="active site" description="Glycyl thioester intermediate" evidence="6">
    <location>
        <position position="488"/>
    </location>
</feature>
<dbReference type="InterPro" id="IPR000569">
    <property type="entry name" value="HECT_dom"/>
</dbReference>
<dbReference type="PANTHER" id="PTHR11254:SF440">
    <property type="entry name" value="E3 UBIQUITIN-PROTEIN LIGASE NEDD-4"/>
    <property type="match status" value="1"/>
</dbReference>
<dbReference type="GO" id="GO:0005737">
    <property type="term" value="C:cytoplasm"/>
    <property type="evidence" value="ECO:0007669"/>
    <property type="project" value="TreeGrafter"/>
</dbReference>
<evidence type="ECO:0000256" key="5">
    <source>
        <dbReference type="ARBA" id="ARBA00022786"/>
    </source>
</evidence>
<accession>A0AAU9JD05</accession>
<dbReference type="AlphaFoldDB" id="A0AAU9JD05"/>
<dbReference type="GO" id="GO:0016567">
    <property type="term" value="P:protein ubiquitination"/>
    <property type="evidence" value="ECO:0007669"/>
    <property type="project" value="TreeGrafter"/>
</dbReference>
<dbReference type="Gene3D" id="3.90.1750.10">
    <property type="entry name" value="Hect, E3 ligase catalytic domains"/>
    <property type="match status" value="1"/>
</dbReference>
<dbReference type="CDD" id="cd00078">
    <property type="entry name" value="HECTc"/>
    <property type="match status" value="1"/>
</dbReference>